<reference evidence="3" key="1">
    <citation type="journal article" date="2019" name="Int. J. Syst. Evol. Microbiol.">
        <title>The Global Catalogue of Microorganisms (GCM) 10K type strain sequencing project: providing services to taxonomists for standard genome sequencing and annotation.</title>
        <authorList>
            <consortium name="The Broad Institute Genomics Platform"/>
            <consortium name="The Broad Institute Genome Sequencing Center for Infectious Disease"/>
            <person name="Wu L."/>
            <person name="Ma J."/>
        </authorList>
    </citation>
    <scope>NUCLEOTIDE SEQUENCE [LARGE SCALE GENOMIC DNA]</scope>
    <source>
        <strain evidence="3">KCTC 42986</strain>
    </source>
</reference>
<keyword evidence="3" id="KW-1185">Reference proteome</keyword>
<keyword evidence="1" id="KW-1133">Transmembrane helix</keyword>
<gene>
    <name evidence="2" type="ORF">ACFOFO_23760</name>
</gene>
<keyword evidence="1" id="KW-0812">Transmembrane</keyword>
<dbReference type="RefSeq" id="WP_390333135.1">
    <property type="nucleotide sequence ID" value="NZ_JBHRTP010000091.1"/>
</dbReference>
<name>A0ABV7F753_9BURK</name>
<evidence type="ECO:0000256" key="1">
    <source>
        <dbReference type="SAM" id="Phobius"/>
    </source>
</evidence>
<keyword evidence="1" id="KW-0472">Membrane</keyword>
<dbReference type="Pfam" id="PF04956">
    <property type="entry name" value="TrbC"/>
    <property type="match status" value="1"/>
</dbReference>
<dbReference type="Proteomes" id="UP001595530">
    <property type="component" value="Unassembled WGS sequence"/>
</dbReference>
<feature type="transmembrane region" description="Helical" evidence="1">
    <location>
        <begin position="54"/>
        <end position="72"/>
    </location>
</feature>
<organism evidence="2 3">
    <name type="scientific">Undibacterium arcticum</name>
    <dbReference type="NCBI Taxonomy" id="1762892"/>
    <lineage>
        <taxon>Bacteria</taxon>
        <taxon>Pseudomonadati</taxon>
        <taxon>Pseudomonadota</taxon>
        <taxon>Betaproteobacteria</taxon>
        <taxon>Burkholderiales</taxon>
        <taxon>Oxalobacteraceae</taxon>
        <taxon>Undibacterium</taxon>
    </lineage>
</organism>
<proteinExistence type="predicted"/>
<accession>A0ABV7F753</accession>
<feature type="transmembrane region" description="Helical" evidence="1">
    <location>
        <begin position="84"/>
        <end position="105"/>
    </location>
</feature>
<protein>
    <submittedName>
        <fullName evidence="2">TrbC/VirB2 family protein</fullName>
    </submittedName>
</protein>
<dbReference type="InterPro" id="IPR007039">
    <property type="entry name" value="TrbC/VirB2"/>
</dbReference>
<sequence length="114" mass="11615">MKRLFKKPKMSATQFWVGVWCMVYGGLALAQTAGGSMPWDGPLCGFANALRGPAALAISTVAFFAAGASFLWGEEIAGMSKKLVTIVMGVTVLIGGAGLVGWIAAKMGAAGAAC</sequence>
<evidence type="ECO:0000313" key="2">
    <source>
        <dbReference type="EMBL" id="MFC3110933.1"/>
    </source>
</evidence>
<comment type="caution">
    <text evidence="2">The sequence shown here is derived from an EMBL/GenBank/DDBJ whole genome shotgun (WGS) entry which is preliminary data.</text>
</comment>
<evidence type="ECO:0000313" key="3">
    <source>
        <dbReference type="Proteomes" id="UP001595530"/>
    </source>
</evidence>
<dbReference type="EMBL" id="JBHRTP010000091">
    <property type="protein sequence ID" value="MFC3110933.1"/>
    <property type="molecule type" value="Genomic_DNA"/>
</dbReference>